<evidence type="ECO:0000313" key="4">
    <source>
        <dbReference type="EMBL" id="MEU8138661.1"/>
    </source>
</evidence>
<feature type="compositionally biased region" description="Pro residues" evidence="1">
    <location>
        <begin position="1070"/>
        <end position="1079"/>
    </location>
</feature>
<sequence>MSRRPLYRPLDWLMVRAPLRPIEAYLALADAPPDDLPYDDPWVRRALEVGGGDLARALAHPPTGAAARARLARKLLRYLIRMSTRPTPYGLFAGVALASWGDTTDLALASEPPRPRTRPDMGWLMSVVAAAEQRPEVRAGLRWYANPAACVHDGRVFLSEAASLDGTEGQPVSLRATAPVLRLLELARTPTPHRKLVDALVAAGAPEAKAVRLMDQLWEHTVLLTDLRPPLTIASPAAHVAERLRRVPAARADADALYGLLSAMADWDRQVAAPATGTQGEQVATRDSSGYAELATGAHALHPADGAQVPLQTDMALPLAGSRVNRAVAMEAAHAAELLMRLSPAPDAPAAIEGYRRAFEAKYGDEQEVPILALLDPVTGLGPPNHGPGGSGAQNEERHHFLRSLALDAIRDGRTVVDLDEAALRKLETWPVSGASAPASLDIAVFVVARSAQALDAGDFQLVVGPNLGGQSAGRNLGRFADLLGPPAEEALRSVADGEAAVRPGRLTAEIVYLPRRTRSANVVIRPMVRDGEIVLGTTPESTRTIPLDELVVGLDDDGRFRVRWPARDLEVVPCTGHMLTTTQAPSAIRLLDDISRDRQPQLGAAPWASVADLPFLPRVQSGRVVLSPAMWTLGSDVRPDTLAAWRKRWLVPRHVYLASGDNRLLLDLADPRQAGQLHAEIDKRPNGGRVFLQEALPGPEHAWLPGPQGRYVSEFVVPVVLDAAHAAPVRPSQRRSRVVRTSSPLPEEVLRPPGSDWLYAKLYHPPRLGDHLVAGPVRDLCRDMTERGWAERWFFLRYHDSSPHLRLRLHGDPRTLSAKVLPELLAWANSLTGEGLCERFAVDTYEREIERYGGPLAMPWAESLFAADSHAVAELLALLRDTGTGSGSGSGVDTDAATEADGKEADSGRLDRTLLAVRSVDELLAGLGFDESARARWCRDRIDRAGRSQQRAVGLRYRRHAADLRRLLADDDWLADRRGGPQALAVLATLRREAAAAAAAFADLRGRGELWQPMDRLAGSFVHMHCNRLLVSGRDEEIQVIGLLQRARAGLLHAPRPAGSQRSDTRTAPEPPGPPAPPAIRRSENPIPSPADDPRLAEGNCVDAAARPL</sequence>
<keyword evidence="5" id="KW-1185">Reference proteome</keyword>
<dbReference type="EMBL" id="JBEZFP010000133">
    <property type="protein sequence ID" value="MEU8138661.1"/>
    <property type="molecule type" value="Genomic_DNA"/>
</dbReference>
<reference evidence="4 5" key="1">
    <citation type="submission" date="2024-06" db="EMBL/GenBank/DDBJ databases">
        <title>The Natural Products Discovery Center: Release of the First 8490 Sequenced Strains for Exploring Actinobacteria Biosynthetic Diversity.</title>
        <authorList>
            <person name="Kalkreuter E."/>
            <person name="Kautsar S.A."/>
            <person name="Yang D."/>
            <person name="Bader C.D."/>
            <person name="Teijaro C.N."/>
            <person name="Fluegel L."/>
            <person name="Davis C.M."/>
            <person name="Simpson J.R."/>
            <person name="Lauterbach L."/>
            <person name="Steele A.D."/>
            <person name="Gui C."/>
            <person name="Meng S."/>
            <person name="Li G."/>
            <person name="Viehrig K."/>
            <person name="Ye F."/>
            <person name="Su P."/>
            <person name="Kiefer A.F."/>
            <person name="Nichols A."/>
            <person name="Cepeda A.J."/>
            <person name="Yan W."/>
            <person name="Fan B."/>
            <person name="Jiang Y."/>
            <person name="Adhikari A."/>
            <person name="Zheng C.-J."/>
            <person name="Schuster L."/>
            <person name="Cowan T.M."/>
            <person name="Smanski M.J."/>
            <person name="Chevrette M.G."/>
            <person name="De Carvalho L.P.S."/>
            <person name="Shen B."/>
        </authorList>
    </citation>
    <scope>NUCLEOTIDE SEQUENCE [LARGE SCALE GENOMIC DNA]</scope>
    <source>
        <strain evidence="4 5">NPDC048946</strain>
    </source>
</reference>
<organism evidence="4 5">
    <name type="scientific">Streptodolium elevatio</name>
    <dbReference type="NCBI Taxonomy" id="3157996"/>
    <lineage>
        <taxon>Bacteria</taxon>
        <taxon>Bacillati</taxon>
        <taxon>Actinomycetota</taxon>
        <taxon>Actinomycetes</taxon>
        <taxon>Kitasatosporales</taxon>
        <taxon>Streptomycetaceae</taxon>
        <taxon>Streptodolium</taxon>
    </lineage>
</organism>
<proteinExistence type="predicted"/>
<evidence type="ECO:0000259" key="3">
    <source>
        <dbReference type="Pfam" id="PF14028"/>
    </source>
</evidence>
<feature type="domain" description="Thiopeptide-type bacteriocin biosynthesis" evidence="3">
    <location>
        <begin position="758"/>
        <end position="1048"/>
    </location>
</feature>
<accession>A0ABV3DSD6</accession>
<dbReference type="InterPro" id="IPR006827">
    <property type="entry name" value="Lant_deHydtase_N"/>
</dbReference>
<feature type="region of interest" description="Disordered" evidence="1">
    <location>
        <begin position="884"/>
        <end position="906"/>
    </location>
</feature>
<dbReference type="Pfam" id="PF14028">
    <property type="entry name" value="Lant_dehydr_C"/>
    <property type="match status" value="1"/>
</dbReference>
<protein>
    <submittedName>
        <fullName evidence="4">Lantibiotic dehydratase</fullName>
    </submittedName>
</protein>
<feature type="domain" description="Lantibiotic dehydratase N-terminal" evidence="2">
    <location>
        <begin position="40"/>
        <end position="675"/>
    </location>
</feature>
<feature type="region of interest" description="Disordered" evidence="1">
    <location>
        <begin position="1053"/>
        <end position="1110"/>
    </location>
</feature>
<evidence type="ECO:0000313" key="5">
    <source>
        <dbReference type="Proteomes" id="UP001551482"/>
    </source>
</evidence>
<dbReference type="RefSeq" id="WP_358362284.1">
    <property type="nucleotide sequence ID" value="NZ_JBEZFP010000133.1"/>
</dbReference>
<name>A0ABV3DSD6_9ACTN</name>
<evidence type="ECO:0000256" key="1">
    <source>
        <dbReference type="SAM" id="MobiDB-lite"/>
    </source>
</evidence>
<comment type="caution">
    <text evidence="4">The sequence shown here is derived from an EMBL/GenBank/DDBJ whole genome shotgun (WGS) entry which is preliminary data.</text>
</comment>
<evidence type="ECO:0000259" key="2">
    <source>
        <dbReference type="Pfam" id="PF04738"/>
    </source>
</evidence>
<gene>
    <name evidence="4" type="ORF">AB0C36_34830</name>
</gene>
<dbReference type="Pfam" id="PF04738">
    <property type="entry name" value="Lant_dehydr_N"/>
    <property type="match status" value="1"/>
</dbReference>
<dbReference type="NCBIfam" id="TIGR03891">
    <property type="entry name" value="thiopep_ocin"/>
    <property type="match status" value="1"/>
</dbReference>
<dbReference type="Proteomes" id="UP001551482">
    <property type="component" value="Unassembled WGS sequence"/>
</dbReference>
<dbReference type="InterPro" id="IPR023809">
    <property type="entry name" value="Thiopep_bacteriocin_synth_dom"/>
</dbReference>